<feature type="transmembrane region" description="Helical" evidence="1">
    <location>
        <begin position="256"/>
        <end position="279"/>
    </location>
</feature>
<keyword evidence="3" id="KW-1185">Reference proteome</keyword>
<keyword evidence="1" id="KW-0472">Membrane</keyword>
<gene>
    <name evidence="2" type="ORF">SNAT2548_LOCUS7510</name>
</gene>
<feature type="transmembrane region" description="Helical" evidence="1">
    <location>
        <begin position="62"/>
        <end position="84"/>
    </location>
</feature>
<evidence type="ECO:0000313" key="2">
    <source>
        <dbReference type="EMBL" id="CAE7215053.1"/>
    </source>
</evidence>
<dbReference type="OrthoDB" id="412053at2759"/>
<comment type="caution">
    <text evidence="2">The sequence shown here is derived from an EMBL/GenBank/DDBJ whole genome shotgun (WGS) entry which is preliminary data.</text>
</comment>
<feature type="transmembrane region" description="Helical" evidence="1">
    <location>
        <begin position="32"/>
        <end position="50"/>
    </location>
</feature>
<feature type="transmembrane region" description="Helical" evidence="1">
    <location>
        <begin position="112"/>
        <end position="131"/>
    </location>
</feature>
<evidence type="ECO:0000313" key="3">
    <source>
        <dbReference type="Proteomes" id="UP000604046"/>
    </source>
</evidence>
<feature type="transmembrane region" description="Helical" evidence="1">
    <location>
        <begin position="229"/>
        <end position="250"/>
    </location>
</feature>
<dbReference type="Proteomes" id="UP000604046">
    <property type="component" value="Unassembled WGS sequence"/>
</dbReference>
<dbReference type="EMBL" id="CAJNDS010000524">
    <property type="protein sequence ID" value="CAE7215053.1"/>
    <property type="molecule type" value="Genomic_DNA"/>
</dbReference>
<evidence type="ECO:0000256" key="1">
    <source>
        <dbReference type="SAM" id="Phobius"/>
    </source>
</evidence>
<proteinExistence type="predicted"/>
<feature type="transmembrane region" description="Helical" evidence="1">
    <location>
        <begin position="7"/>
        <end position="26"/>
    </location>
</feature>
<feature type="transmembrane region" description="Helical" evidence="1">
    <location>
        <begin position="316"/>
        <end position="337"/>
    </location>
</feature>
<keyword evidence="1" id="KW-1133">Transmembrane helix</keyword>
<protein>
    <submittedName>
        <fullName evidence="2">Uncharacterized protein</fullName>
    </submittedName>
</protein>
<dbReference type="AlphaFoldDB" id="A0A812K135"/>
<organism evidence="2 3">
    <name type="scientific">Symbiodinium natans</name>
    <dbReference type="NCBI Taxonomy" id="878477"/>
    <lineage>
        <taxon>Eukaryota</taxon>
        <taxon>Sar</taxon>
        <taxon>Alveolata</taxon>
        <taxon>Dinophyceae</taxon>
        <taxon>Suessiales</taxon>
        <taxon>Symbiodiniaceae</taxon>
        <taxon>Symbiodinium</taxon>
    </lineage>
</organism>
<accession>A0A812K135</accession>
<name>A0A812K135_9DINO</name>
<keyword evidence="1" id="KW-0812">Transmembrane</keyword>
<sequence>MSTARSIFARVRFAFGLALGAVAIGLLFVSTYFGSVVCCIWLFVCGRWVLKAQSQPFGLPVRIACVAGILLTTAFVTLIPWLFYGGKEGCSEFDTSMKTSYGRTFNDFWIQLYFRGTLNWLAAIIASYMVLADHPASAYIRQSVRCVLFLWQSRALGSIGTMIEACEGADYDNDGQRDFASTHSLPAKLITPYGYAAGFIGDIWCLQLVIERLLAMEEAFGETLPRSRVIVWLSRFLIVWIALLAGTVYISRFTSMLVSMGVALGLAAITALVWLAYSVPLAALQAVRKVDAEDEATGLFQTEAAFAARVIRSAQVGMVLASTSMAWHFAAYGVSWVVNTKEWSDAYQYGLLADSLGNLMCLFLLAASAMRLPRVHCRSRIPQEVEELRQEEACTCGRQVGKALSGSPNRRPSHDQPDIEMCYRCAWDEKVAELANRQISVADLLTFYIRLGRSEDNEHRLKPLMPHFDAGRSTTNDVVRHAIIPESRDGDLGLALADILARKKSPGDYGSGDYGVGPVTTLTSAGGALTSSHPPRMVTHHWGNCFRDLVAAVVADGLSLRRWDLVAEQLSTGHEEELRVRLHDCGALHWHYWICAICINQHASICGSSMGVRDTVTGDVLPCCDCRTPKYFNDCPILCELNKFDSMMASLHHSHPNGFLQVVAIDKKFQLFSRAWCVAELVEAYNSHLEQHVMLHSPEVLEQHSRELCSLHVEDCSASRAEDKEAILAKIGEEAEIATFNARLQSLLLGSEGLLAGWLDGQKILQEVGAIAARAKARSRIQESGEVLTI</sequence>
<reference evidence="2" key="1">
    <citation type="submission" date="2021-02" db="EMBL/GenBank/DDBJ databases">
        <authorList>
            <person name="Dougan E. K."/>
            <person name="Rhodes N."/>
            <person name="Thang M."/>
            <person name="Chan C."/>
        </authorList>
    </citation>
    <scope>NUCLEOTIDE SEQUENCE</scope>
</reference>
<feature type="transmembrane region" description="Helical" evidence="1">
    <location>
        <begin position="349"/>
        <end position="370"/>
    </location>
</feature>